<dbReference type="OrthoDB" id="10252502at2759"/>
<dbReference type="Pfam" id="PF04188">
    <property type="entry name" value="Mannosyl_trans2"/>
    <property type="match status" value="1"/>
</dbReference>
<feature type="region of interest" description="Disordered" evidence="1">
    <location>
        <begin position="23"/>
        <end position="55"/>
    </location>
</feature>
<keyword evidence="4" id="KW-1185">Reference proteome</keyword>
<evidence type="ECO:0000256" key="2">
    <source>
        <dbReference type="SAM" id="Phobius"/>
    </source>
</evidence>
<keyword evidence="2" id="KW-1133">Transmembrane helix</keyword>
<dbReference type="Proteomes" id="UP001165082">
    <property type="component" value="Unassembled WGS sequence"/>
</dbReference>
<dbReference type="AlphaFoldDB" id="A0A9W6ZVJ4"/>
<keyword evidence="2" id="KW-0472">Membrane</keyword>
<dbReference type="GO" id="GO:0000009">
    <property type="term" value="F:alpha-1,6-mannosyltransferase activity"/>
    <property type="evidence" value="ECO:0007669"/>
    <property type="project" value="InterPro"/>
</dbReference>
<name>A0A9W6ZVJ4_9STRA</name>
<protein>
    <submittedName>
        <fullName evidence="3">Uncharacterized protein</fullName>
    </submittedName>
</protein>
<dbReference type="GO" id="GO:0006506">
    <property type="term" value="P:GPI anchor biosynthetic process"/>
    <property type="evidence" value="ECO:0007669"/>
    <property type="project" value="InterPro"/>
</dbReference>
<feature type="region of interest" description="Disordered" evidence="1">
    <location>
        <begin position="341"/>
        <end position="372"/>
    </location>
</feature>
<proteinExistence type="predicted"/>
<feature type="non-terminal residue" evidence="3">
    <location>
        <position position="1"/>
    </location>
</feature>
<comment type="caution">
    <text evidence="3">The sequence shown here is derived from an EMBL/GenBank/DDBJ whole genome shotgun (WGS) entry which is preliminary data.</text>
</comment>
<dbReference type="GO" id="GO:0004376">
    <property type="term" value="F:GPI mannosyltransferase activity"/>
    <property type="evidence" value="ECO:0007669"/>
    <property type="project" value="InterPro"/>
</dbReference>
<sequence>KIADRFVRWDAVHYLRKAQGLRAPSKCSSSSQVKPPAQPPSAGGEGPPQGTYEANDIQGAKRDEGGTLTETKLQETFQSEAHPSCPEIEYNETLIAFYPFYPSLINSTTLNFATGAYLLNPASVFFSVPSTESITLLLMLSFHVLHQVYLAPSLPLGVPRISLLPLLTLSIHLASSIRSTTGPLIAVHLCANLYLKPNLPNLAALALGLPASVLPTLTVNLSNLIEACGLSRLSTLGMCLGVDVPVLVRALNLLSPPSLSAGAWEGLLVAARQRSAYKIAQKTYWDTGYPLGYWRTRNLPHFALAAPAVYFVARYSSEFVATRIWKGGLARTAAELWNHKPSDCGEDSDTARGPAPHRAVAGAAERGRDEGGEREGDKIFIMAWATAYAVGGGIAWFAYLPFV</sequence>
<evidence type="ECO:0000313" key="3">
    <source>
        <dbReference type="EMBL" id="GMH58132.1"/>
    </source>
</evidence>
<evidence type="ECO:0000313" key="4">
    <source>
        <dbReference type="Proteomes" id="UP001165082"/>
    </source>
</evidence>
<accession>A0A9W6ZVJ4</accession>
<organism evidence="3 4">
    <name type="scientific">Triparma retinervis</name>
    <dbReference type="NCBI Taxonomy" id="2557542"/>
    <lineage>
        <taxon>Eukaryota</taxon>
        <taxon>Sar</taxon>
        <taxon>Stramenopiles</taxon>
        <taxon>Ochrophyta</taxon>
        <taxon>Bolidophyceae</taxon>
        <taxon>Parmales</taxon>
        <taxon>Triparmaceae</taxon>
        <taxon>Triparma</taxon>
    </lineage>
</organism>
<dbReference type="InterPro" id="IPR007315">
    <property type="entry name" value="PIG-V/Gpi18"/>
</dbReference>
<dbReference type="GO" id="GO:0016020">
    <property type="term" value="C:membrane"/>
    <property type="evidence" value="ECO:0007669"/>
    <property type="project" value="GOC"/>
</dbReference>
<reference evidence="3" key="1">
    <citation type="submission" date="2022-07" db="EMBL/GenBank/DDBJ databases">
        <title>Genome analysis of Parmales, a sister group of diatoms, reveals the evolutionary specialization of diatoms from phago-mixotrophs to photoautotrophs.</title>
        <authorList>
            <person name="Ban H."/>
            <person name="Sato S."/>
            <person name="Yoshikawa S."/>
            <person name="Kazumasa Y."/>
            <person name="Nakamura Y."/>
            <person name="Ichinomiya M."/>
            <person name="Saitoh K."/>
            <person name="Sato N."/>
            <person name="Blanc-Mathieu R."/>
            <person name="Endo H."/>
            <person name="Kuwata A."/>
            <person name="Ogata H."/>
        </authorList>
    </citation>
    <scope>NUCLEOTIDE SEQUENCE</scope>
</reference>
<dbReference type="EMBL" id="BRXZ01002253">
    <property type="protein sequence ID" value="GMH58132.1"/>
    <property type="molecule type" value="Genomic_DNA"/>
</dbReference>
<evidence type="ECO:0000256" key="1">
    <source>
        <dbReference type="SAM" id="MobiDB-lite"/>
    </source>
</evidence>
<keyword evidence="2" id="KW-0812">Transmembrane</keyword>
<feature type="transmembrane region" description="Helical" evidence="2">
    <location>
        <begin position="379"/>
        <end position="399"/>
    </location>
</feature>
<gene>
    <name evidence="3" type="ORF">TrRE_jg6879</name>
</gene>